<dbReference type="EMBL" id="RPFJ01000005">
    <property type="protein sequence ID" value="RPD99056.1"/>
    <property type="molecule type" value="Genomic_DNA"/>
</dbReference>
<dbReference type="OrthoDB" id="983143at2"/>
<dbReference type="InterPro" id="IPR008969">
    <property type="entry name" value="CarboxyPept-like_regulatory"/>
</dbReference>
<protein>
    <submittedName>
        <fullName evidence="1">Carboxypeptidase-like regulatory domain-containing protein</fullName>
    </submittedName>
</protein>
<reference evidence="1 2" key="1">
    <citation type="submission" date="2018-11" db="EMBL/GenBank/DDBJ databases">
        <title>Aureibaculum marinum gen. nov., sp. nov., a member of the family Flavobacteriaceae isolated from the Bohai Sea.</title>
        <authorList>
            <person name="Ji X."/>
        </authorList>
    </citation>
    <scope>NUCLEOTIDE SEQUENCE [LARGE SCALE GENOMIC DNA]</scope>
    <source>
        <strain evidence="1 2">BH-SD17</strain>
    </source>
</reference>
<dbReference type="SUPFAM" id="SSF49464">
    <property type="entry name" value="Carboxypeptidase regulatory domain-like"/>
    <property type="match status" value="1"/>
</dbReference>
<accession>A0A3N4P261</accession>
<gene>
    <name evidence="1" type="ORF">EGM88_04185</name>
</gene>
<dbReference type="Proteomes" id="UP000270856">
    <property type="component" value="Unassembled WGS sequence"/>
</dbReference>
<evidence type="ECO:0000313" key="2">
    <source>
        <dbReference type="Proteomes" id="UP000270856"/>
    </source>
</evidence>
<keyword evidence="1" id="KW-0378">Hydrolase</keyword>
<name>A0A3N4P261_9FLAO</name>
<keyword evidence="1" id="KW-0645">Protease</keyword>
<keyword evidence="1" id="KW-0121">Carboxypeptidase</keyword>
<dbReference type="RefSeq" id="WP_123896722.1">
    <property type="nucleotide sequence ID" value="NZ_RPFJ01000005.1"/>
</dbReference>
<keyword evidence="2" id="KW-1185">Reference proteome</keyword>
<dbReference type="GO" id="GO:0004180">
    <property type="term" value="F:carboxypeptidase activity"/>
    <property type="evidence" value="ECO:0007669"/>
    <property type="project" value="UniProtKB-KW"/>
</dbReference>
<sequence length="833" mass="96975">MRYLIIFFLLLTSFAFSQVKVSGHIVDEQGEPIPFANIIFKGSTEGGVSDENGKFYIESEKTYTELLISFIGYETKIIPLKSRNFDLKIELKEDAATLKEVMIYTGKTKKKGNPAVEILKKIWAKKRQNGLSLYKQYEYDKYEKIEFDLNNIDEKFKKKRLFKGMEFVFEKVDTSNITGKPYLPIFINEALYKVYGKNEPIKKSNEELIANKNSGFDTNQELIEFVKQLYVDYNIYDNYLKFFDKSFTSPLSRTGVSVYNYVLADSAYIGNKWCYNIVFYPRRKNELTFKGDFWVNDTTFAIKEIEMNASRSANINWVKEIYVEQEFDVLNDSVFLLKRDHMMSDFAFTNKDKSKGVYGRRTTLFNNYEFEKERDEEVYKPKVFAYEKEIYNRPDNFWKENRMEKLNDDEVGIYKMLDTLKTVRRFKQLYNVGATLATGYWELFEGFDYGPLFSSFGSNDIEGFRVRVGGRTYFTQNDTWRLEGYTAYGFKDNKFKYGVSGKWLVDKQNRIILSAGNRRDVEQTGVSLTTANDVLSRSFASSSFFARGENYRLTNMNLSNFAVDVEPVKNLNFRLGATYKTMRSAAPDSLFNISYLDENGSIQSKIKQTELDMAITYTPGRKPVGYGVERSVSNEGRYPTVYLSYTKGVKGFLDSDFDYDKLQLYYNHRVLMGGFGKLKYFLEVGKTYGDVPLTMLDVVPGNQAIFTVPRTFDLLNYYDFVTDEYAAIHIEHNFNGRILSRIPLLRKLKWREIVGARAVVGNLSQQNINKSVFLSERNVAGNLYIPTKPYYEYFVGIDNIFKFIRIDFVFRGNYMNMPDVTKFAIKGGFGFYF</sequence>
<organism evidence="1 2">
    <name type="scientific">Aureibaculum marinum</name>
    <dbReference type="NCBI Taxonomy" id="2487930"/>
    <lineage>
        <taxon>Bacteria</taxon>
        <taxon>Pseudomonadati</taxon>
        <taxon>Bacteroidota</taxon>
        <taxon>Flavobacteriia</taxon>
        <taxon>Flavobacteriales</taxon>
        <taxon>Flavobacteriaceae</taxon>
        <taxon>Aureibaculum</taxon>
    </lineage>
</organism>
<comment type="caution">
    <text evidence="1">The sequence shown here is derived from an EMBL/GenBank/DDBJ whole genome shotgun (WGS) entry which is preliminary data.</text>
</comment>
<dbReference type="InterPro" id="IPR043741">
    <property type="entry name" value="DUF5686"/>
</dbReference>
<proteinExistence type="predicted"/>
<dbReference type="AlphaFoldDB" id="A0A3N4P261"/>
<evidence type="ECO:0000313" key="1">
    <source>
        <dbReference type="EMBL" id="RPD99056.1"/>
    </source>
</evidence>
<dbReference type="Gene3D" id="2.60.40.1120">
    <property type="entry name" value="Carboxypeptidase-like, regulatory domain"/>
    <property type="match status" value="1"/>
</dbReference>
<dbReference type="Pfam" id="PF13715">
    <property type="entry name" value="CarbopepD_reg_2"/>
    <property type="match status" value="1"/>
</dbReference>
<dbReference type="Pfam" id="PF18939">
    <property type="entry name" value="DUF5686"/>
    <property type="match status" value="1"/>
</dbReference>